<keyword evidence="5" id="KW-1185">Reference proteome</keyword>
<dbReference type="Proteomes" id="UP001303373">
    <property type="component" value="Chromosome 9"/>
</dbReference>
<dbReference type="GO" id="GO:0008270">
    <property type="term" value="F:zinc ion binding"/>
    <property type="evidence" value="ECO:0007669"/>
    <property type="project" value="UniProtKB-KW"/>
</dbReference>
<evidence type="ECO:0000256" key="1">
    <source>
        <dbReference type="PROSITE-ProRule" id="PRU00042"/>
    </source>
</evidence>
<dbReference type="PANTHER" id="PTHR47251">
    <property type="entry name" value="FINGER DOMAIN PROTEIN, PUTATIVE (AFU_ORTHOLOGUE AFUA_3G04180)-RELATED"/>
    <property type="match status" value="1"/>
</dbReference>
<dbReference type="PANTHER" id="PTHR47251:SF1">
    <property type="entry name" value="FINGER DOMAIN PROTEIN, PUTATIVE (AFU_ORTHOLOGUE AFUA_3G04180)-RELATED"/>
    <property type="match status" value="1"/>
</dbReference>
<dbReference type="PROSITE" id="PS50157">
    <property type="entry name" value="ZINC_FINGER_C2H2_2"/>
    <property type="match status" value="1"/>
</dbReference>
<dbReference type="AlphaFoldDB" id="A0AAQ3R9E2"/>
<gene>
    <name evidence="4" type="ORF">R9X50_00579400</name>
</gene>
<keyword evidence="1" id="KW-0862">Zinc</keyword>
<dbReference type="EMBL" id="CP138588">
    <property type="protein sequence ID" value="WPH02924.1"/>
    <property type="molecule type" value="Genomic_DNA"/>
</dbReference>
<keyword evidence="1" id="KW-0479">Metal-binding</keyword>
<proteinExistence type="predicted"/>
<feature type="region of interest" description="Disordered" evidence="2">
    <location>
        <begin position="42"/>
        <end position="137"/>
    </location>
</feature>
<dbReference type="SUPFAM" id="SSF57667">
    <property type="entry name" value="beta-beta-alpha zinc fingers"/>
    <property type="match status" value="1"/>
</dbReference>
<organism evidence="4 5">
    <name type="scientific">Acrodontium crateriforme</name>
    <dbReference type="NCBI Taxonomy" id="150365"/>
    <lineage>
        <taxon>Eukaryota</taxon>
        <taxon>Fungi</taxon>
        <taxon>Dikarya</taxon>
        <taxon>Ascomycota</taxon>
        <taxon>Pezizomycotina</taxon>
        <taxon>Dothideomycetes</taxon>
        <taxon>Dothideomycetidae</taxon>
        <taxon>Mycosphaerellales</taxon>
        <taxon>Teratosphaeriaceae</taxon>
        <taxon>Acrodontium</taxon>
    </lineage>
</organism>
<sequence>MAPRGHTLPQAATESAREARKSFFCDLCQKGYSRMPDFEAHQNSYDHQHKKRYQDMKQMSKDPNAAAKARAAEQRANEEAGLKAINLASAKSSMPSSSGKKKPVFKSTLQPHNAAAITPSSNGSPSGGVGSDDQDLSNAKANGWWEARYRPEVITACEEFCGEHCVDCGGKDIILGT</sequence>
<evidence type="ECO:0000313" key="4">
    <source>
        <dbReference type="EMBL" id="WPH02924.1"/>
    </source>
</evidence>
<feature type="compositionally biased region" description="Basic and acidic residues" evidence="2">
    <location>
        <begin position="42"/>
        <end position="60"/>
    </location>
</feature>
<reference evidence="4 5" key="1">
    <citation type="submission" date="2023-11" db="EMBL/GenBank/DDBJ databases">
        <title>An acidophilic fungus is an integral part of prey digestion in a carnivorous sundew plant.</title>
        <authorList>
            <person name="Tsai I.J."/>
        </authorList>
    </citation>
    <scope>NUCLEOTIDE SEQUENCE [LARGE SCALE GENOMIC DNA]</scope>
    <source>
        <strain evidence="4">169a</strain>
    </source>
</reference>
<dbReference type="InterPro" id="IPR036236">
    <property type="entry name" value="Znf_C2H2_sf"/>
</dbReference>
<protein>
    <recommendedName>
        <fullName evidence="3">C2H2-type domain-containing protein</fullName>
    </recommendedName>
</protein>
<feature type="compositionally biased region" description="Low complexity" evidence="2">
    <location>
        <begin position="88"/>
        <end position="98"/>
    </location>
</feature>
<accession>A0AAQ3R9E2</accession>
<feature type="domain" description="C2H2-type" evidence="3">
    <location>
        <begin position="23"/>
        <end position="52"/>
    </location>
</feature>
<evidence type="ECO:0000259" key="3">
    <source>
        <dbReference type="PROSITE" id="PS50157"/>
    </source>
</evidence>
<dbReference type="InterPro" id="IPR013087">
    <property type="entry name" value="Znf_C2H2_type"/>
</dbReference>
<keyword evidence="1" id="KW-0863">Zinc-finger</keyword>
<evidence type="ECO:0000256" key="2">
    <source>
        <dbReference type="SAM" id="MobiDB-lite"/>
    </source>
</evidence>
<feature type="compositionally biased region" description="Basic and acidic residues" evidence="2">
    <location>
        <begin position="70"/>
        <end position="81"/>
    </location>
</feature>
<name>A0AAQ3R9E2_9PEZI</name>
<dbReference type="PROSITE" id="PS00028">
    <property type="entry name" value="ZINC_FINGER_C2H2_1"/>
    <property type="match status" value="1"/>
</dbReference>
<evidence type="ECO:0000313" key="5">
    <source>
        <dbReference type="Proteomes" id="UP001303373"/>
    </source>
</evidence>